<reference evidence="13" key="1">
    <citation type="submission" date="2017-02" db="EMBL/GenBank/DDBJ databases">
        <authorList>
            <person name="Varghese N."/>
            <person name="Submissions S."/>
        </authorList>
    </citation>
    <scope>NUCLEOTIDE SEQUENCE [LARGE SCALE GENOMIC DNA]</scope>
    <source>
        <strain evidence="13">DSM 16521</strain>
    </source>
</reference>
<organism evidence="12 13">
    <name type="scientific">Carboxydocella sporoproducens DSM 16521</name>
    <dbReference type="NCBI Taxonomy" id="1121270"/>
    <lineage>
        <taxon>Bacteria</taxon>
        <taxon>Bacillati</taxon>
        <taxon>Bacillota</taxon>
        <taxon>Clostridia</taxon>
        <taxon>Eubacteriales</taxon>
        <taxon>Clostridiales Family XVI. Incertae Sedis</taxon>
        <taxon>Carboxydocella</taxon>
    </lineage>
</organism>
<sequence length="286" mass="32026">MPNYLVINGTVTEEEKAVISVLDHGFLYGDGLFTTIRVEAGRPLWFDDHWQRLCQQATVMHMPIPWEKKEVLNWLLAGLKANGLVDAYVRVTVSRGQGPLGLDFSQCKLPNCIVYSKPLPAHIEERQKMGIKAGILSGRHWGKLWPGAGLKSLNFLNQVLAFPEMNSKGWQEGVYLTSTDHVAEGTVSNIFWFKDGILFTPSLETGILNGIMRQKVIEMARMQGITIQAGLYYQEALLQADEIFITNSISEIVPIVELNGQSIGKGVRGDLVQRLLLELKNFKKNC</sequence>
<evidence type="ECO:0000256" key="6">
    <source>
        <dbReference type="ARBA" id="ARBA00023239"/>
    </source>
</evidence>
<dbReference type="GO" id="GO:0046656">
    <property type="term" value="P:folic acid biosynthetic process"/>
    <property type="evidence" value="ECO:0007669"/>
    <property type="project" value="UniProtKB-KW"/>
</dbReference>
<accession>A0A1T4SPZ8</accession>
<dbReference type="InterPro" id="IPR001544">
    <property type="entry name" value="Aminotrans_IV"/>
</dbReference>
<keyword evidence="6 12" id="KW-0456">Lyase</keyword>
<protein>
    <recommendedName>
        <fullName evidence="8">aminodeoxychorismate lyase</fullName>
        <ecNumber evidence="8">4.1.3.38</ecNumber>
    </recommendedName>
</protein>
<dbReference type="InterPro" id="IPR036038">
    <property type="entry name" value="Aminotransferase-like"/>
</dbReference>
<dbReference type="InterPro" id="IPR017824">
    <property type="entry name" value="Aminodeoxychorismate_lyase_IV"/>
</dbReference>
<evidence type="ECO:0000256" key="8">
    <source>
        <dbReference type="ARBA" id="ARBA00035676"/>
    </source>
</evidence>
<keyword evidence="4 11" id="KW-0663">Pyridoxal phosphate</keyword>
<dbReference type="InterPro" id="IPR050571">
    <property type="entry name" value="Class-IV_PLP-Dep_Aminotrnsfr"/>
</dbReference>
<dbReference type="InterPro" id="IPR043131">
    <property type="entry name" value="BCAT-like_N"/>
</dbReference>
<evidence type="ECO:0000256" key="9">
    <source>
        <dbReference type="ARBA" id="ARBA00049529"/>
    </source>
</evidence>
<comment type="subunit">
    <text evidence="3">Homodimer.</text>
</comment>
<evidence type="ECO:0000256" key="3">
    <source>
        <dbReference type="ARBA" id="ARBA00011738"/>
    </source>
</evidence>
<dbReference type="GO" id="GO:0008696">
    <property type="term" value="F:4-amino-4-deoxychorismate lyase activity"/>
    <property type="evidence" value="ECO:0007669"/>
    <property type="project" value="UniProtKB-EC"/>
</dbReference>
<evidence type="ECO:0000256" key="10">
    <source>
        <dbReference type="RuleBase" id="RU004106"/>
    </source>
</evidence>
<dbReference type="PROSITE" id="PS00770">
    <property type="entry name" value="AA_TRANSFER_CLASS_4"/>
    <property type="match status" value="1"/>
</dbReference>
<dbReference type="OrthoDB" id="9805628at2"/>
<comment type="pathway">
    <text evidence="7">Cofactor biosynthesis; tetrahydrofolate biosynthesis; 4-aminobenzoate from chorismate: step 2/2.</text>
</comment>
<evidence type="ECO:0000256" key="4">
    <source>
        <dbReference type="ARBA" id="ARBA00022898"/>
    </source>
</evidence>
<keyword evidence="5" id="KW-0289">Folate biosynthesis</keyword>
<evidence type="ECO:0000256" key="7">
    <source>
        <dbReference type="ARBA" id="ARBA00035633"/>
    </source>
</evidence>
<dbReference type="Gene3D" id="3.20.10.10">
    <property type="entry name" value="D-amino Acid Aminotransferase, subunit A, domain 2"/>
    <property type="match status" value="1"/>
</dbReference>
<evidence type="ECO:0000313" key="12">
    <source>
        <dbReference type="EMBL" id="SKA30295.1"/>
    </source>
</evidence>
<dbReference type="EC" id="4.1.3.38" evidence="8"/>
<comment type="catalytic activity">
    <reaction evidence="9">
        <text>4-amino-4-deoxychorismate = 4-aminobenzoate + pyruvate + H(+)</text>
        <dbReference type="Rhea" id="RHEA:16201"/>
        <dbReference type="ChEBI" id="CHEBI:15361"/>
        <dbReference type="ChEBI" id="CHEBI:15378"/>
        <dbReference type="ChEBI" id="CHEBI:17836"/>
        <dbReference type="ChEBI" id="CHEBI:58406"/>
        <dbReference type="EC" id="4.1.3.38"/>
    </reaction>
</comment>
<dbReference type="NCBIfam" id="TIGR03461">
    <property type="entry name" value="pabC_Proteo"/>
    <property type="match status" value="1"/>
</dbReference>
<dbReference type="PANTHER" id="PTHR42743:SF11">
    <property type="entry name" value="AMINODEOXYCHORISMATE LYASE"/>
    <property type="match status" value="1"/>
</dbReference>
<evidence type="ECO:0000256" key="2">
    <source>
        <dbReference type="ARBA" id="ARBA00009320"/>
    </source>
</evidence>
<dbReference type="CDD" id="cd00449">
    <property type="entry name" value="PLPDE_IV"/>
    <property type="match status" value="1"/>
</dbReference>
<dbReference type="Pfam" id="PF01063">
    <property type="entry name" value="Aminotran_4"/>
    <property type="match status" value="1"/>
</dbReference>
<dbReference type="InterPro" id="IPR018300">
    <property type="entry name" value="Aminotrans_IV_CS"/>
</dbReference>
<evidence type="ECO:0000256" key="5">
    <source>
        <dbReference type="ARBA" id="ARBA00022909"/>
    </source>
</evidence>
<dbReference type="SUPFAM" id="SSF56752">
    <property type="entry name" value="D-aminoacid aminotransferase-like PLP-dependent enzymes"/>
    <property type="match status" value="1"/>
</dbReference>
<dbReference type="InterPro" id="IPR043132">
    <property type="entry name" value="BCAT-like_C"/>
</dbReference>
<comment type="similarity">
    <text evidence="2 10">Belongs to the class-IV pyridoxal-phosphate-dependent aminotransferase family.</text>
</comment>
<comment type="cofactor">
    <cofactor evidence="1 11">
        <name>pyridoxal 5'-phosphate</name>
        <dbReference type="ChEBI" id="CHEBI:597326"/>
    </cofactor>
</comment>
<gene>
    <name evidence="12" type="ORF">SAMN02745885_02801</name>
</gene>
<evidence type="ECO:0000256" key="11">
    <source>
        <dbReference type="RuleBase" id="RU004516"/>
    </source>
</evidence>
<dbReference type="GO" id="GO:0008652">
    <property type="term" value="P:amino acid biosynthetic process"/>
    <property type="evidence" value="ECO:0007669"/>
    <property type="project" value="UniProtKB-ARBA"/>
</dbReference>
<dbReference type="Gene3D" id="3.30.470.10">
    <property type="match status" value="1"/>
</dbReference>
<proteinExistence type="inferred from homology"/>
<dbReference type="RefSeq" id="WP_078666715.1">
    <property type="nucleotide sequence ID" value="NZ_FUXM01000079.1"/>
</dbReference>
<dbReference type="GO" id="GO:0030170">
    <property type="term" value="F:pyridoxal phosphate binding"/>
    <property type="evidence" value="ECO:0007669"/>
    <property type="project" value="InterPro"/>
</dbReference>
<evidence type="ECO:0000256" key="1">
    <source>
        <dbReference type="ARBA" id="ARBA00001933"/>
    </source>
</evidence>
<evidence type="ECO:0000313" key="13">
    <source>
        <dbReference type="Proteomes" id="UP000189933"/>
    </source>
</evidence>
<dbReference type="PANTHER" id="PTHR42743">
    <property type="entry name" value="AMINO-ACID AMINOTRANSFERASE"/>
    <property type="match status" value="1"/>
</dbReference>
<dbReference type="GO" id="GO:0005829">
    <property type="term" value="C:cytosol"/>
    <property type="evidence" value="ECO:0007669"/>
    <property type="project" value="TreeGrafter"/>
</dbReference>
<dbReference type="Proteomes" id="UP000189933">
    <property type="component" value="Unassembled WGS sequence"/>
</dbReference>
<name>A0A1T4SPZ8_9FIRM</name>
<dbReference type="EMBL" id="FUXM01000079">
    <property type="protein sequence ID" value="SKA30295.1"/>
    <property type="molecule type" value="Genomic_DNA"/>
</dbReference>
<dbReference type="AlphaFoldDB" id="A0A1T4SPZ8"/>
<dbReference type="FunFam" id="3.20.10.10:FF:000002">
    <property type="entry name" value="D-alanine aminotransferase"/>
    <property type="match status" value="1"/>
</dbReference>
<keyword evidence="13" id="KW-1185">Reference proteome</keyword>